<proteinExistence type="predicted"/>
<protein>
    <submittedName>
        <fullName evidence="1">Uncharacterized protein</fullName>
    </submittedName>
</protein>
<accession>A0AC60PRK6</accession>
<comment type="caution">
    <text evidence="1">The sequence shown here is derived from an EMBL/GenBank/DDBJ whole genome shotgun (WGS) entry which is preliminary data.</text>
</comment>
<sequence>MTSFSYLVPACLLAATLIGCVTSMETVLMADYLGVDAISLCWVGAGVVSLPLYLCSSTMLGRFRDSMGSYDNFYRLLAGIQLFVGLMFFLDTRLREAGAEAVYCLALGAPKGPNTPRAQLNHQGPFFPGHGLSHAQPGVGAPCVRVWWPTWLGSVVALLTKHLTPKV</sequence>
<gene>
    <name evidence="1" type="ORF">HPB47_000595</name>
</gene>
<keyword evidence="2" id="KW-1185">Reference proteome</keyword>
<name>A0AC60PRK6_IXOPE</name>
<dbReference type="Proteomes" id="UP000805193">
    <property type="component" value="Unassembled WGS sequence"/>
</dbReference>
<organism evidence="1 2">
    <name type="scientific">Ixodes persulcatus</name>
    <name type="common">Taiga tick</name>
    <dbReference type="NCBI Taxonomy" id="34615"/>
    <lineage>
        <taxon>Eukaryota</taxon>
        <taxon>Metazoa</taxon>
        <taxon>Ecdysozoa</taxon>
        <taxon>Arthropoda</taxon>
        <taxon>Chelicerata</taxon>
        <taxon>Arachnida</taxon>
        <taxon>Acari</taxon>
        <taxon>Parasitiformes</taxon>
        <taxon>Ixodida</taxon>
        <taxon>Ixodoidea</taxon>
        <taxon>Ixodidae</taxon>
        <taxon>Ixodinae</taxon>
        <taxon>Ixodes</taxon>
    </lineage>
</organism>
<evidence type="ECO:0000313" key="2">
    <source>
        <dbReference type="Proteomes" id="UP000805193"/>
    </source>
</evidence>
<reference evidence="1 2" key="1">
    <citation type="journal article" date="2020" name="Cell">
        <title>Large-Scale Comparative Analyses of Tick Genomes Elucidate Their Genetic Diversity and Vector Capacities.</title>
        <authorList>
            <consortium name="Tick Genome and Microbiome Consortium (TIGMIC)"/>
            <person name="Jia N."/>
            <person name="Wang J."/>
            <person name="Shi W."/>
            <person name="Du L."/>
            <person name="Sun Y."/>
            <person name="Zhan W."/>
            <person name="Jiang J.F."/>
            <person name="Wang Q."/>
            <person name="Zhang B."/>
            <person name="Ji P."/>
            <person name="Bell-Sakyi L."/>
            <person name="Cui X.M."/>
            <person name="Yuan T.T."/>
            <person name="Jiang B.G."/>
            <person name="Yang W.F."/>
            <person name="Lam T.T."/>
            <person name="Chang Q.C."/>
            <person name="Ding S.J."/>
            <person name="Wang X.J."/>
            <person name="Zhu J.G."/>
            <person name="Ruan X.D."/>
            <person name="Zhao L."/>
            <person name="Wei J.T."/>
            <person name="Ye R.Z."/>
            <person name="Que T.C."/>
            <person name="Du C.H."/>
            <person name="Zhou Y.H."/>
            <person name="Cheng J.X."/>
            <person name="Dai P.F."/>
            <person name="Guo W.B."/>
            <person name="Han X.H."/>
            <person name="Huang E.J."/>
            <person name="Li L.F."/>
            <person name="Wei W."/>
            <person name="Gao Y.C."/>
            <person name="Liu J.Z."/>
            <person name="Shao H.Z."/>
            <person name="Wang X."/>
            <person name="Wang C.C."/>
            <person name="Yang T.C."/>
            <person name="Huo Q.B."/>
            <person name="Li W."/>
            <person name="Chen H.Y."/>
            <person name="Chen S.E."/>
            <person name="Zhou L.G."/>
            <person name="Ni X.B."/>
            <person name="Tian J.H."/>
            <person name="Sheng Y."/>
            <person name="Liu T."/>
            <person name="Pan Y.S."/>
            <person name="Xia L.Y."/>
            <person name="Li J."/>
            <person name="Zhao F."/>
            <person name="Cao W.C."/>
        </authorList>
    </citation>
    <scope>NUCLEOTIDE SEQUENCE [LARGE SCALE GENOMIC DNA]</scope>
    <source>
        <strain evidence="1">Iper-2018</strain>
    </source>
</reference>
<evidence type="ECO:0000313" key="1">
    <source>
        <dbReference type="EMBL" id="KAG0423635.1"/>
    </source>
</evidence>
<dbReference type="EMBL" id="JABSTQ010010073">
    <property type="protein sequence ID" value="KAG0423635.1"/>
    <property type="molecule type" value="Genomic_DNA"/>
</dbReference>